<feature type="transmembrane region" description="Helical" evidence="1">
    <location>
        <begin position="212"/>
        <end position="232"/>
    </location>
</feature>
<protein>
    <submittedName>
        <fullName evidence="3">YibE/F family protein</fullName>
    </submittedName>
</protein>
<dbReference type="InterPro" id="IPR012507">
    <property type="entry name" value="YibE_F"/>
</dbReference>
<dbReference type="Pfam" id="PF07907">
    <property type="entry name" value="YibE_F"/>
    <property type="match status" value="1"/>
</dbReference>
<feature type="transmembrane region" description="Helical" evidence="1">
    <location>
        <begin position="185"/>
        <end position="205"/>
    </location>
</feature>
<feature type="transmembrane region" description="Helical" evidence="1">
    <location>
        <begin position="159"/>
        <end position="179"/>
    </location>
</feature>
<feature type="transmembrane region" description="Helical" evidence="1">
    <location>
        <begin position="256"/>
        <end position="274"/>
    </location>
</feature>
<evidence type="ECO:0000256" key="2">
    <source>
        <dbReference type="SAM" id="SignalP"/>
    </source>
</evidence>
<evidence type="ECO:0000313" key="4">
    <source>
        <dbReference type="Proteomes" id="UP000230557"/>
    </source>
</evidence>
<feature type="transmembrane region" description="Helical" evidence="1">
    <location>
        <begin position="312"/>
        <end position="335"/>
    </location>
</feature>
<feature type="transmembrane region" description="Helical" evidence="1">
    <location>
        <begin position="134"/>
        <end position="152"/>
    </location>
</feature>
<dbReference type="PANTHER" id="PTHR41771">
    <property type="entry name" value="MEMBRANE PROTEIN-RELATED"/>
    <property type="match status" value="1"/>
</dbReference>
<dbReference type="EMBL" id="PFAJ01000053">
    <property type="protein sequence ID" value="PIR96935.1"/>
    <property type="molecule type" value="Genomic_DNA"/>
</dbReference>
<organism evidence="3 4">
    <name type="scientific">Candidatus Doudnabacteria bacterium CG10_big_fil_rev_8_21_14_0_10_41_10</name>
    <dbReference type="NCBI Taxonomy" id="1974551"/>
    <lineage>
        <taxon>Bacteria</taxon>
        <taxon>Candidatus Doudnaibacteriota</taxon>
    </lineage>
</organism>
<feature type="transmembrane region" description="Helical" evidence="1">
    <location>
        <begin position="355"/>
        <end position="376"/>
    </location>
</feature>
<keyword evidence="1" id="KW-1133">Transmembrane helix</keyword>
<comment type="caution">
    <text evidence="3">The sequence shown here is derived from an EMBL/GenBank/DDBJ whole genome shotgun (WGS) entry which is preliminary data.</text>
</comment>
<keyword evidence="1" id="KW-0812">Transmembrane</keyword>
<proteinExistence type="predicted"/>
<keyword evidence="2" id="KW-0732">Signal</keyword>
<keyword evidence="1" id="KW-0472">Membrane</keyword>
<dbReference type="PANTHER" id="PTHR41771:SF1">
    <property type="entry name" value="MEMBRANE PROTEIN"/>
    <property type="match status" value="1"/>
</dbReference>
<evidence type="ECO:0000313" key="3">
    <source>
        <dbReference type="EMBL" id="PIR96935.1"/>
    </source>
</evidence>
<reference evidence="4" key="1">
    <citation type="submission" date="2017-09" db="EMBL/GenBank/DDBJ databases">
        <title>Depth-based differentiation of microbial function through sediment-hosted aquifers and enrichment of novel symbionts in the deep terrestrial subsurface.</title>
        <authorList>
            <person name="Probst A.J."/>
            <person name="Ladd B."/>
            <person name="Jarett J.K."/>
            <person name="Geller-Mcgrath D.E."/>
            <person name="Sieber C.M.K."/>
            <person name="Emerson J.B."/>
            <person name="Anantharaman K."/>
            <person name="Thomas B.C."/>
            <person name="Malmstrom R."/>
            <person name="Stieglmeier M."/>
            <person name="Klingl A."/>
            <person name="Woyke T."/>
            <person name="Ryan C.M."/>
            <person name="Banfield J.F."/>
        </authorList>
    </citation>
    <scope>NUCLEOTIDE SEQUENCE [LARGE SCALE GENOMIC DNA]</scope>
</reference>
<gene>
    <name evidence="3" type="ORF">COT91_04115</name>
</gene>
<accession>A0A2H0VCX0</accession>
<feature type="chain" id="PRO_5013930631" evidence="2">
    <location>
        <begin position="29"/>
        <end position="382"/>
    </location>
</feature>
<dbReference type="Proteomes" id="UP000230557">
    <property type="component" value="Unassembled WGS sequence"/>
</dbReference>
<name>A0A2H0VCX0_9BACT</name>
<dbReference type="AlphaFoldDB" id="A0A2H0VCX0"/>
<feature type="signal peptide" evidence="2">
    <location>
        <begin position="1"/>
        <end position="28"/>
    </location>
</feature>
<sequence length="382" mass="40820">MKVFATKFFLLVTIFVILISAAFTTSNAANAQSPDEQIPSPQLDLEPAELPPEEFFRGKVLSAEQPESIGVRFQRVKVEVTTGSLKGEVLNLDHGGTLTIREDELVREGEEIVLIAIPTFEGKTDYFIVDKYRLPPVLWIIAIFFALAIFFGRARGLGALAGLAISVFVIVKLVLPKILEGGSPLASTFLGIAIILPVSIFLAHGFSKRTSVALLSGGISIALSAGLAILFVNLSKLSGLGSEETLFLQVGQYGEINFQGLLLAGILIGALGVLDDITAAQSAVVDELSKANPKFSPAELYKIGISVGREHIASLVNTLVLAYAGASLPLLLLFSINKNTPLWVNLNSGFISEEIIRAVVGSLALILAVPITTWLASRLLKK</sequence>
<evidence type="ECO:0000256" key="1">
    <source>
        <dbReference type="SAM" id="Phobius"/>
    </source>
</evidence>